<dbReference type="InterPro" id="IPR010982">
    <property type="entry name" value="Lambda_DNA-bd_dom_sf"/>
</dbReference>
<keyword evidence="2" id="KW-0678">Repressor</keyword>
<evidence type="ECO:0000256" key="9">
    <source>
        <dbReference type="ARBA" id="ARBA00023163"/>
    </source>
</evidence>
<keyword evidence="11" id="KW-0742">SOS response</keyword>
<dbReference type="InterPro" id="IPR006200">
    <property type="entry name" value="LexA"/>
</dbReference>
<evidence type="ECO:0000256" key="12">
    <source>
        <dbReference type="RuleBase" id="RU003991"/>
    </source>
</evidence>
<comment type="similarity">
    <text evidence="1 12">Belongs to the peptidase S24 family.</text>
</comment>
<dbReference type="GO" id="GO:0006260">
    <property type="term" value="P:DNA replication"/>
    <property type="evidence" value="ECO:0007669"/>
    <property type="project" value="UniProtKB-KW"/>
</dbReference>
<evidence type="ECO:0000256" key="5">
    <source>
        <dbReference type="ARBA" id="ARBA00022801"/>
    </source>
</evidence>
<dbReference type="InterPro" id="IPR039418">
    <property type="entry name" value="LexA-like"/>
</dbReference>
<evidence type="ECO:0000256" key="1">
    <source>
        <dbReference type="ARBA" id="ARBA00007484"/>
    </source>
</evidence>
<dbReference type="EC" id="3.4.21.88" evidence="14"/>
<evidence type="ECO:0000256" key="6">
    <source>
        <dbReference type="ARBA" id="ARBA00022813"/>
    </source>
</evidence>
<dbReference type="Pfam" id="PF01381">
    <property type="entry name" value="HTH_3"/>
    <property type="match status" value="1"/>
</dbReference>
<evidence type="ECO:0000313" key="15">
    <source>
        <dbReference type="Proteomes" id="UP001357733"/>
    </source>
</evidence>
<dbReference type="InterPro" id="IPR050077">
    <property type="entry name" value="LexA_repressor"/>
</dbReference>
<keyword evidence="4" id="KW-0227">DNA damage</keyword>
<accession>A0AAW9MMX2</accession>
<dbReference type="PANTHER" id="PTHR33516:SF2">
    <property type="entry name" value="LEXA REPRESSOR-RELATED"/>
    <property type="match status" value="1"/>
</dbReference>
<feature type="domain" description="HTH cro/C1-type" evidence="13">
    <location>
        <begin position="6"/>
        <end position="61"/>
    </location>
</feature>
<evidence type="ECO:0000259" key="13">
    <source>
        <dbReference type="PROSITE" id="PS50943"/>
    </source>
</evidence>
<evidence type="ECO:0000256" key="3">
    <source>
        <dbReference type="ARBA" id="ARBA00022705"/>
    </source>
</evidence>
<evidence type="ECO:0000256" key="2">
    <source>
        <dbReference type="ARBA" id="ARBA00022491"/>
    </source>
</evidence>
<reference evidence="14 15" key="1">
    <citation type="submission" date="2024-01" db="EMBL/GenBank/DDBJ databases">
        <title>Complete genome sequence of Citroniella saccharovorans strain M6.X9, isolated from human fecal sample.</title>
        <authorList>
            <person name="Cheng G."/>
            <person name="Westerholm M."/>
            <person name="Schnurer A."/>
        </authorList>
    </citation>
    <scope>NUCLEOTIDE SEQUENCE [LARGE SCALE GENOMIC DNA]</scope>
    <source>
        <strain evidence="14 15">DSM 29873</strain>
    </source>
</reference>
<protein>
    <submittedName>
        <fullName evidence="14">Transcriptional repressor LexA</fullName>
        <ecNumber evidence="14">3.4.21.88</ecNumber>
    </submittedName>
</protein>
<dbReference type="GO" id="GO:0003677">
    <property type="term" value="F:DNA binding"/>
    <property type="evidence" value="ECO:0007669"/>
    <property type="project" value="UniProtKB-KW"/>
</dbReference>
<dbReference type="RefSeq" id="WP_324618958.1">
    <property type="nucleotide sequence ID" value="NZ_JAYKOT010000002.1"/>
</dbReference>
<gene>
    <name evidence="14" type="primary">lexA</name>
    <name evidence="14" type="ORF">VLK81_02425</name>
</gene>
<evidence type="ECO:0000313" key="14">
    <source>
        <dbReference type="EMBL" id="MEB3428888.1"/>
    </source>
</evidence>
<dbReference type="GO" id="GO:0006281">
    <property type="term" value="P:DNA repair"/>
    <property type="evidence" value="ECO:0007669"/>
    <property type="project" value="UniProtKB-KW"/>
</dbReference>
<dbReference type="PANTHER" id="PTHR33516">
    <property type="entry name" value="LEXA REPRESSOR"/>
    <property type="match status" value="1"/>
</dbReference>
<dbReference type="InterPro" id="IPR006197">
    <property type="entry name" value="Peptidase_S24_LexA"/>
</dbReference>
<comment type="caution">
    <text evidence="14">The sequence shown here is derived from an EMBL/GenBank/DDBJ whole genome shotgun (WGS) entry which is preliminary data.</text>
</comment>
<organism evidence="14 15">
    <name type="scientific">Citroniella saccharovorans</name>
    <dbReference type="NCBI Taxonomy" id="2053367"/>
    <lineage>
        <taxon>Bacteria</taxon>
        <taxon>Bacillati</taxon>
        <taxon>Bacillota</taxon>
        <taxon>Tissierellia</taxon>
        <taxon>Tissierellales</taxon>
        <taxon>Peptoniphilaceae</taxon>
        <taxon>Citroniella</taxon>
    </lineage>
</organism>
<proteinExistence type="inferred from homology"/>
<name>A0AAW9MMX2_9FIRM</name>
<dbReference type="InterPro" id="IPR001387">
    <property type="entry name" value="Cro/C1-type_HTH"/>
</dbReference>
<evidence type="ECO:0000256" key="7">
    <source>
        <dbReference type="ARBA" id="ARBA00023015"/>
    </source>
</evidence>
<evidence type="ECO:0000256" key="11">
    <source>
        <dbReference type="ARBA" id="ARBA00023236"/>
    </source>
</evidence>
<dbReference type="SUPFAM" id="SSF51306">
    <property type="entry name" value="LexA/Signal peptidase"/>
    <property type="match status" value="1"/>
</dbReference>
<dbReference type="GO" id="GO:0009432">
    <property type="term" value="P:SOS response"/>
    <property type="evidence" value="ECO:0007669"/>
    <property type="project" value="UniProtKB-KW"/>
</dbReference>
<dbReference type="GO" id="GO:0045892">
    <property type="term" value="P:negative regulation of DNA-templated transcription"/>
    <property type="evidence" value="ECO:0007669"/>
    <property type="project" value="InterPro"/>
</dbReference>
<dbReference type="AlphaFoldDB" id="A0AAW9MMX2"/>
<sequence length="210" mass="23634">MLNERIKERRKELAMTQEELARKTGYKTKGAISRIEKGERDLSQSQISAFAKALDVSPAYLMGWNDSPSDDIDISKIPGVIMPVKLKRIPILGTIACGEPIFAEENYEGYFMLDKNLPEADFCLKAKGDSMIDMGIHEGDLVFLRQQPMVENGEVGAVLIDNEATLKKIYINEHEIILQPCNRNYPPIVVKTGDIKIMGKLVGYYHNTDK</sequence>
<keyword evidence="6 12" id="KW-0068">Autocatalytic cleavage</keyword>
<evidence type="ECO:0000256" key="8">
    <source>
        <dbReference type="ARBA" id="ARBA00023125"/>
    </source>
</evidence>
<dbReference type="SUPFAM" id="SSF47413">
    <property type="entry name" value="lambda repressor-like DNA-binding domains"/>
    <property type="match status" value="1"/>
</dbReference>
<dbReference type="InterPro" id="IPR015927">
    <property type="entry name" value="Peptidase_S24_S26A/B/C"/>
</dbReference>
<dbReference type="Gene3D" id="1.10.260.40">
    <property type="entry name" value="lambda repressor-like DNA-binding domains"/>
    <property type="match status" value="1"/>
</dbReference>
<dbReference type="InterPro" id="IPR036286">
    <property type="entry name" value="LexA/Signal_pep-like_sf"/>
</dbReference>
<dbReference type="EMBL" id="JAYKOT010000002">
    <property type="protein sequence ID" value="MEB3428888.1"/>
    <property type="molecule type" value="Genomic_DNA"/>
</dbReference>
<dbReference type="GO" id="GO:0004252">
    <property type="term" value="F:serine-type endopeptidase activity"/>
    <property type="evidence" value="ECO:0007669"/>
    <property type="project" value="UniProtKB-EC"/>
</dbReference>
<dbReference type="Pfam" id="PF00717">
    <property type="entry name" value="Peptidase_S24"/>
    <property type="match status" value="1"/>
</dbReference>
<dbReference type="NCBIfam" id="TIGR00498">
    <property type="entry name" value="lexA"/>
    <property type="match status" value="1"/>
</dbReference>
<dbReference type="Gene3D" id="2.10.109.10">
    <property type="entry name" value="Umud Fragment, subunit A"/>
    <property type="match status" value="1"/>
</dbReference>
<dbReference type="SMART" id="SM00530">
    <property type="entry name" value="HTH_XRE"/>
    <property type="match status" value="1"/>
</dbReference>
<keyword evidence="3" id="KW-0235">DNA replication</keyword>
<keyword evidence="9" id="KW-0804">Transcription</keyword>
<evidence type="ECO:0000256" key="4">
    <source>
        <dbReference type="ARBA" id="ARBA00022763"/>
    </source>
</evidence>
<keyword evidence="15" id="KW-1185">Reference proteome</keyword>
<keyword evidence="8" id="KW-0238">DNA-binding</keyword>
<dbReference type="CDD" id="cd06529">
    <property type="entry name" value="S24_LexA-like"/>
    <property type="match status" value="1"/>
</dbReference>
<keyword evidence="7" id="KW-0805">Transcription regulation</keyword>
<dbReference type="PRINTS" id="PR00726">
    <property type="entry name" value="LEXASERPTASE"/>
</dbReference>
<keyword evidence="5 12" id="KW-0378">Hydrolase</keyword>
<evidence type="ECO:0000256" key="10">
    <source>
        <dbReference type="ARBA" id="ARBA00023204"/>
    </source>
</evidence>
<dbReference type="CDD" id="cd00093">
    <property type="entry name" value="HTH_XRE"/>
    <property type="match status" value="1"/>
</dbReference>
<keyword evidence="10" id="KW-0234">DNA repair</keyword>
<dbReference type="PROSITE" id="PS50943">
    <property type="entry name" value="HTH_CROC1"/>
    <property type="match status" value="1"/>
</dbReference>
<dbReference type="Proteomes" id="UP001357733">
    <property type="component" value="Unassembled WGS sequence"/>
</dbReference>